<dbReference type="GO" id="GO:0003677">
    <property type="term" value="F:DNA binding"/>
    <property type="evidence" value="ECO:0007669"/>
    <property type="project" value="UniProtKB-KW"/>
</dbReference>
<dbReference type="InterPro" id="IPR003173">
    <property type="entry name" value="PC4_C"/>
</dbReference>
<accession>A0AA39HWR3</accession>
<comment type="similarity">
    <text evidence="2">Belongs to the transcriptional coactivator PC4 family.</text>
</comment>
<feature type="domain" description="Transcriptional coactivator p15 (PC4) C-terminal" evidence="8">
    <location>
        <begin position="323"/>
        <end position="373"/>
    </location>
</feature>
<feature type="region of interest" description="Disordered" evidence="7">
    <location>
        <begin position="286"/>
        <end position="309"/>
    </location>
</feature>
<keyword evidence="6" id="KW-0539">Nucleus</keyword>
<dbReference type="GO" id="GO:0060261">
    <property type="term" value="P:positive regulation of transcription initiation by RNA polymerase II"/>
    <property type="evidence" value="ECO:0007669"/>
    <property type="project" value="InterPro"/>
</dbReference>
<keyword evidence="3" id="KW-0805">Transcription regulation</keyword>
<protein>
    <recommendedName>
        <fullName evidence="8">Transcriptional coactivator p15 (PC4) C-terminal domain-containing protein</fullName>
    </recommendedName>
</protein>
<dbReference type="Gene3D" id="2.30.31.10">
    <property type="entry name" value="Transcriptional Coactivator Pc4, Chain A"/>
    <property type="match status" value="1"/>
</dbReference>
<proteinExistence type="inferred from homology"/>
<keyword evidence="4" id="KW-0238">DNA-binding</keyword>
<dbReference type="GO" id="GO:0003713">
    <property type="term" value="F:transcription coactivator activity"/>
    <property type="evidence" value="ECO:0007669"/>
    <property type="project" value="InterPro"/>
</dbReference>
<dbReference type="Proteomes" id="UP001175271">
    <property type="component" value="Unassembled WGS sequence"/>
</dbReference>
<dbReference type="AlphaFoldDB" id="A0AA39HWR3"/>
<evidence type="ECO:0000256" key="2">
    <source>
        <dbReference type="ARBA" id="ARBA00009001"/>
    </source>
</evidence>
<keyword evidence="10" id="KW-1185">Reference proteome</keyword>
<name>A0AA39HWR3_9BILA</name>
<evidence type="ECO:0000313" key="10">
    <source>
        <dbReference type="Proteomes" id="UP001175271"/>
    </source>
</evidence>
<evidence type="ECO:0000256" key="5">
    <source>
        <dbReference type="ARBA" id="ARBA00023163"/>
    </source>
</evidence>
<dbReference type="SUPFAM" id="SSF54447">
    <property type="entry name" value="ssDNA-binding transcriptional regulator domain"/>
    <property type="match status" value="1"/>
</dbReference>
<evidence type="ECO:0000259" key="8">
    <source>
        <dbReference type="Pfam" id="PF02229"/>
    </source>
</evidence>
<evidence type="ECO:0000256" key="1">
    <source>
        <dbReference type="ARBA" id="ARBA00004123"/>
    </source>
</evidence>
<comment type="caution">
    <text evidence="9">The sequence shown here is derived from an EMBL/GenBank/DDBJ whole genome shotgun (WGS) entry which is preliminary data.</text>
</comment>
<dbReference type="InterPro" id="IPR009044">
    <property type="entry name" value="ssDNA-bd_transcriptional_reg"/>
</dbReference>
<evidence type="ECO:0000256" key="4">
    <source>
        <dbReference type="ARBA" id="ARBA00023125"/>
    </source>
</evidence>
<reference evidence="9" key="1">
    <citation type="submission" date="2023-06" db="EMBL/GenBank/DDBJ databases">
        <title>Genomic analysis of the entomopathogenic nematode Steinernema hermaphroditum.</title>
        <authorList>
            <person name="Schwarz E.M."/>
            <person name="Heppert J.K."/>
            <person name="Baniya A."/>
            <person name="Schwartz H.T."/>
            <person name="Tan C.-H."/>
            <person name="Antoshechkin I."/>
            <person name="Sternberg P.W."/>
            <person name="Goodrich-Blair H."/>
            <person name="Dillman A.R."/>
        </authorList>
    </citation>
    <scope>NUCLEOTIDE SEQUENCE</scope>
    <source>
        <strain evidence="9">PS9179</strain>
        <tissue evidence="9">Whole animal</tissue>
    </source>
</reference>
<evidence type="ECO:0000256" key="6">
    <source>
        <dbReference type="ARBA" id="ARBA00023242"/>
    </source>
</evidence>
<dbReference type="EMBL" id="JAUCMV010000003">
    <property type="protein sequence ID" value="KAK0412724.1"/>
    <property type="molecule type" value="Genomic_DNA"/>
</dbReference>
<evidence type="ECO:0000313" key="9">
    <source>
        <dbReference type="EMBL" id="KAK0412724.1"/>
    </source>
</evidence>
<evidence type="ECO:0000256" key="3">
    <source>
        <dbReference type="ARBA" id="ARBA00023015"/>
    </source>
</evidence>
<keyword evidence="5" id="KW-0804">Transcription</keyword>
<dbReference type="InterPro" id="IPR045125">
    <property type="entry name" value="Sub1/Tcp4-like"/>
</dbReference>
<evidence type="ECO:0000256" key="7">
    <source>
        <dbReference type="SAM" id="MobiDB-lite"/>
    </source>
</evidence>
<dbReference type="GO" id="GO:0005634">
    <property type="term" value="C:nucleus"/>
    <property type="evidence" value="ECO:0007669"/>
    <property type="project" value="UniProtKB-SubCell"/>
</dbReference>
<comment type="subcellular location">
    <subcellularLocation>
        <location evidence="1">Nucleus</location>
    </subcellularLocation>
</comment>
<dbReference type="PANTHER" id="PTHR13215">
    <property type="entry name" value="RNA POLYMERASE II TRANSCRIPTIONAL COACTIVATOR"/>
    <property type="match status" value="1"/>
</dbReference>
<dbReference type="Pfam" id="PF02229">
    <property type="entry name" value="PC4"/>
    <property type="match status" value="1"/>
</dbReference>
<organism evidence="9 10">
    <name type="scientific">Steinernema hermaphroditum</name>
    <dbReference type="NCBI Taxonomy" id="289476"/>
    <lineage>
        <taxon>Eukaryota</taxon>
        <taxon>Metazoa</taxon>
        <taxon>Ecdysozoa</taxon>
        <taxon>Nematoda</taxon>
        <taxon>Chromadorea</taxon>
        <taxon>Rhabditida</taxon>
        <taxon>Tylenchina</taxon>
        <taxon>Panagrolaimomorpha</taxon>
        <taxon>Strongyloidoidea</taxon>
        <taxon>Steinernematidae</taxon>
        <taxon>Steinernema</taxon>
    </lineage>
</organism>
<sequence>MNAKFSDSPCIGCTIDIYETKPDGNAYVEATLKDGPIEVFTLKKEVEFNRQHPVNLAKIIQEIYRYDTFWSEFSCHVTAERADPRHKKYFAICWSYQDVRLVNGTSYRLTFYKKDTTSWRHLPRFAMPLEATKTDMSAMEDNEGLAYVRYGTLPQPHPDNYNYERRRQDDNMLRFVCPLRCSTSVVRWQCCVCGVKVCFDRQGLFCVCGSYLWEQAAFRCGSYLHGKNFVKPFEATMNKKSRKRVVDEENGSSDEGARNVKITKKARKIHDVTSVACHFHRISSKFQETPERSGSDSAEEDESKSKSVRKEIMKSANGEDLIHLGRKRFVSVSEFKGAKMVNIREYYEDKSGGGLKPGKKGITINAAELTMLQSLVPELQKQLR</sequence>
<gene>
    <name evidence="9" type="ORF">QR680_006369</name>
</gene>